<dbReference type="AlphaFoldDB" id="A0A0D8XAB8"/>
<evidence type="ECO:0000313" key="2">
    <source>
        <dbReference type="Proteomes" id="UP000053766"/>
    </source>
</evidence>
<dbReference type="EMBL" id="KN717102">
    <property type="protein sequence ID" value="KJH40579.1"/>
    <property type="molecule type" value="Genomic_DNA"/>
</dbReference>
<sequence>MTKSAAQELKLNVSHFYGNDDTRRLIASEEAAQFNNMDDDGYFYQSEKFYEDQYDDALIDVINRLHNPVGDLTLRRTNHTLFATNNR</sequence>
<gene>
    <name evidence="1" type="ORF">DICVIV_13461</name>
</gene>
<proteinExistence type="predicted"/>
<reference evidence="2" key="2">
    <citation type="journal article" date="2016" name="Sci. Rep.">
        <title>Dictyocaulus viviparus genome, variome and transcriptome elucidate lungworm biology and support future intervention.</title>
        <authorList>
            <person name="McNulty S.N."/>
            <person name="Strube C."/>
            <person name="Rosa B.A."/>
            <person name="Martin J.C."/>
            <person name="Tyagi R."/>
            <person name="Choi Y.J."/>
            <person name="Wang Q."/>
            <person name="Hallsworth Pepin K."/>
            <person name="Zhang X."/>
            <person name="Ozersky P."/>
            <person name="Wilson R.K."/>
            <person name="Sternberg P.W."/>
            <person name="Gasser R.B."/>
            <person name="Mitreva M."/>
        </authorList>
    </citation>
    <scope>NUCLEOTIDE SEQUENCE [LARGE SCALE GENOMIC DNA]</scope>
    <source>
        <strain evidence="2">HannoverDv2000</strain>
    </source>
</reference>
<reference evidence="1 2" key="1">
    <citation type="submission" date="2013-11" db="EMBL/GenBank/DDBJ databases">
        <title>Draft genome of the bovine lungworm Dictyocaulus viviparus.</title>
        <authorList>
            <person name="Mitreva M."/>
        </authorList>
    </citation>
    <scope>NUCLEOTIDE SEQUENCE [LARGE SCALE GENOMIC DNA]</scope>
    <source>
        <strain evidence="1 2">HannoverDv2000</strain>
    </source>
</reference>
<name>A0A0D8XAB8_DICVI</name>
<dbReference type="Proteomes" id="UP000053766">
    <property type="component" value="Unassembled WGS sequence"/>
</dbReference>
<evidence type="ECO:0000313" key="1">
    <source>
        <dbReference type="EMBL" id="KJH40579.1"/>
    </source>
</evidence>
<protein>
    <submittedName>
        <fullName evidence="1">Uncharacterized protein</fullName>
    </submittedName>
</protein>
<accession>A0A0D8XAB8</accession>
<dbReference type="OrthoDB" id="5813585at2759"/>
<keyword evidence="2" id="KW-1185">Reference proteome</keyword>
<organism evidence="1 2">
    <name type="scientific">Dictyocaulus viviparus</name>
    <name type="common">Bovine lungworm</name>
    <dbReference type="NCBI Taxonomy" id="29172"/>
    <lineage>
        <taxon>Eukaryota</taxon>
        <taxon>Metazoa</taxon>
        <taxon>Ecdysozoa</taxon>
        <taxon>Nematoda</taxon>
        <taxon>Chromadorea</taxon>
        <taxon>Rhabditida</taxon>
        <taxon>Rhabditina</taxon>
        <taxon>Rhabditomorpha</taxon>
        <taxon>Strongyloidea</taxon>
        <taxon>Metastrongylidae</taxon>
        <taxon>Dictyocaulus</taxon>
    </lineage>
</organism>